<keyword evidence="2 4" id="KW-0238">DNA-binding</keyword>
<dbReference type="InterPro" id="IPR009057">
    <property type="entry name" value="Homeodomain-like_sf"/>
</dbReference>
<evidence type="ECO:0000256" key="1">
    <source>
        <dbReference type="ARBA" id="ARBA00023015"/>
    </source>
</evidence>
<sequence length="195" mass="22057">MARKTAEENRRHVLAVASRLYYQRGIRAVGMDLVVKESGVGNATVYRQFPTKDALASAYTQDRADAWFERMRQASDQADDPREKLLAIFTAVIEETRLPTFRGCPMLNTHTEFPDPEHPANRVAVTHEQRVRDWMRDLAADARARDPEQLADDLLLVLNGVYVTATVLGPQGPAQRTGELARRLIWTACDEPRRA</sequence>
<evidence type="ECO:0000259" key="5">
    <source>
        <dbReference type="PROSITE" id="PS50977"/>
    </source>
</evidence>
<dbReference type="PANTHER" id="PTHR47506:SF1">
    <property type="entry name" value="HTH-TYPE TRANSCRIPTIONAL REGULATOR YJDC"/>
    <property type="match status" value="1"/>
</dbReference>
<dbReference type="Proteomes" id="UP000281594">
    <property type="component" value="Unassembled WGS sequence"/>
</dbReference>
<feature type="domain" description="HTH tetR-type" evidence="5">
    <location>
        <begin position="7"/>
        <end position="67"/>
    </location>
</feature>
<evidence type="ECO:0000313" key="7">
    <source>
        <dbReference type="Proteomes" id="UP000281594"/>
    </source>
</evidence>
<accession>A0A0A0NGG2</accession>
<dbReference type="PANTHER" id="PTHR47506">
    <property type="entry name" value="TRANSCRIPTIONAL REGULATORY PROTEIN"/>
    <property type="match status" value="1"/>
</dbReference>
<dbReference type="InterPro" id="IPR001647">
    <property type="entry name" value="HTH_TetR"/>
</dbReference>
<dbReference type="PRINTS" id="PR00455">
    <property type="entry name" value="HTHTETR"/>
</dbReference>
<dbReference type="PROSITE" id="PS50977">
    <property type="entry name" value="HTH_TETR_2"/>
    <property type="match status" value="1"/>
</dbReference>
<dbReference type="EMBL" id="QYCY01000001">
    <property type="protein sequence ID" value="RLV80872.1"/>
    <property type="molecule type" value="Genomic_DNA"/>
</dbReference>
<dbReference type="GO" id="GO:0003677">
    <property type="term" value="F:DNA binding"/>
    <property type="evidence" value="ECO:0007669"/>
    <property type="project" value="UniProtKB-UniRule"/>
</dbReference>
<reference evidence="6 7" key="1">
    <citation type="journal article" date="2018" name="J. Biol. Chem.">
        <title>Discovery of the actinoplanic acid pathway in Streptomyces rapamycinicus reveals a genetically conserved synergism with rapamycin.</title>
        <authorList>
            <person name="Mrak P."/>
            <person name="Krastel P."/>
            <person name="Pivk Lukancic P."/>
            <person name="Tao J."/>
            <person name="Pistorius D."/>
            <person name="Moore C.M."/>
        </authorList>
    </citation>
    <scope>NUCLEOTIDE SEQUENCE [LARGE SCALE GENOMIC DNA]</scope>
    <source>
        <strain evidence="6 7">NRRL 5491</strain>
    </source>
</reference>
<organism evidence="6 7">
    <name type="scientific">Streptomyces rapamycinicus (strain ATCC 29253 / DSM 41530 / NRRL 5491 / AYB-994)</name>
    <name type="common">Streptomyces hygroscopicus (strain ATCC 29253)</name>
    <dbReference type="NCBI Taxonomy" id="1343740"/>
    <lineage>
        <taxon>Bacteria</taxon>
        <taxon>Bacillati</taxon>
        <taxon>Actinomycetota</taxon>
        <taxon>Actinomycetes</taxon>
        <taxon>Kitasatosporales</taxon>
        <taxon>Streptomycetaceae</taxon>
        <taxon>Streptomyces</taxon>
        <taxon>Streptomyces violaceusniger group</taxon>
    </lineage>
</organism>
<dbReference type="STRING" id="1343740.M271_22695"/>
<dbReference type="Pfam" id="PF16925">
    <property type="entry name" value="TetR_C_13"/>
    <property type="match status" value="1"/>
</dbReference>
<dbReference type="SUPFAM" id="SSF46689">
    <property type="entry name" value="Homeodomain-like"/>
    <property type="match status" value="1"/>
</dbReference>
<dbReference type="KEGG" id="src:M271_22695"/>
<protein>
    <recommendedName>
        <fullName evidence="5">HTH tetR-type domain-containing protein</fullName>
    </recommendedName>
</protein>
<evidence type="ECO:0000256" key="3">
    <source>
        <dbReference type="ARBA" id="ARBA00023163"/>
    </source>
</evidence>
<name>A0A0A0NGG2_STRRN</name>
<dbReference type="eggNOG" id="COG1309">
    <property type="taxonomic scope" value="Bacteria"/>
</dbReference>
<keyword evidence="3" id="KW-0804">Transcription</keyword>
<evidence type="ECO:0000256" key="2">
    <source>
        <dbReference type="ARBA" id="ARBA00023125"/>
    </source>
</evidence>
<dbReference type="RefSeq" id="WP_020869493.1">
    <property type="nucleotide sequence ID" value="NC_022785.1"/>
</dbReference>
<keyword evidence="1" id="KW-0805">Transcription regulation</keyword>
<dbReference type="Gene3D" id="1.10.357.10">
    <property type="entry name" value="Tetracycline Repressor, domain 2"/>
    <property type="match status" value="1"/>
</dbReference>
<dbReference type="HOGENOM" id="CLU_069356_23_1_11"/>
<proteinExistence type="predicted"/>
<dbReference type="InterPro" id="IPR011075">
    <property type="entry name" value="TetR_C"/>
</dbReference>
<comment type="caution">
    <text evidence="6">The sequence shown here is derived from an EMBL/GenBank/DDBJ whole genome shotgun (WGS) entry which is preliminary data.</text>
</comment>
<dbReference type="AlphaFoldDB" id="A0A0A0NGG2"/>
<gene>
    <name evidence="6" type="ORF">D3C57_120845</name>
</gene>
<dbReference type="Pfam" id="PF00440">
    <property type="entry name" value="TetR_N"/>
    <property type="match status" value="1"/>
</dbReference>
<dbReference type="InterPro" id="IPR036271">
    <property type="entry name" value="Tet_transcr_reg_TetR-rel_C_sf"/>
</dbReference>
<evidence type="ECO:0000256" key="4">
    <source>
        <dbReference type="PROSITE-ProRule" id="PRU00335"/>
    </source>
</evidence>
<feature type="DNA-binding region" description="H-T-H motif" evidence="4">
    <location>
        <begin position="30"/>
        <end position="49"/>
    </location>
</feature>
<evidence type="ECO:0000313" key="6">
    <source>
        <dbReference type="EMBL" id="RLV80872.1"/>
    </source>
</evidence>
<dbReference type="SUPFAM" id="SSF48498">
    <property type="entry name" value="Tetracyclin repressor-like, C-terminal domain"/>
    <property type="match status" value="1"/>
</dbReference>